<dbReference type="Gene3D" id="3.40.33.10">
    <property type="entry name" value="CAP"/>
    <property type="match status" value="1"/>
</dbReference>
<dbReference type="PRINTS" id="PR00837">
    <property type="entry name" value="V5TPXLIKE"/>
</dbReference>
<evidence type="ECO:0000313" key="5">
    <source>
        <dbReference type="Proteomes" id="UP000287124"/>
    </source>
</evidence>
<feature type="compositionally biased region" description="Low complexity" evidence="1">
    <location>
        <begin position="134"/>
        <end position="151"/>
    </location>
</feature>
<name>A0A430M4K4_9HYPO</name>
<feature type="chain" id="PRO_5019386506" description="SCP domain-containing protein" evidence="2">
    <location>
        <begin position="18"/>
        <end position="327"/>
    </location>
</feature>
<keyword evidence="5" id="KW-1185">Reference proteome</keyword>
<comment type="caution">
    <text evidence="4">The sequence shown here is derived from an EMBL/GenBank/DDBJ whole genome shotgun (WGS) entry which is preliminary data.</text>
</comment>
<reference evidence="4 5" key="1">
    <citation type="submission" date="2017-06" db="EMBL/GenBank/DDBJ databases">
        <title>Comparative genomic analysis of Ambrosia Fusariam Clade fungi.</title>
        <authorList>
            <person name="Stajich J.E."/>
            <person name="Carrillo J."/>
            <person name="Kijimoto T."/>
            <person name="Eskalen A."/>
            <person name="O'Donnell K."/>
            <person name="Kasson M."/>
        </authorList>
    </citation>
    <scope>NUCLEOTIDE SEQUENCE [LARGE SCALE GENOMIC DNA]</scope>
    <source>
        <strain evidence="4 5">UCR1854</strain>
    </source>
</reference>
<dbReference type="InterPro" id="IPR035940">
    <property type="entry name" value="CAP_sf"/>
</dbReference>
<dbReference type="Pfam" id="PF00188">
    <property type="entry name" value="CAP"/>
    <property type="match status" value="1"/>
</dbReference>
<proteinExistence type="predicted"/>
<feature type="compositionally biased region" description="Low complexity" evidence="1">
    <location>
        <begin position="112"/>
        <end position="126"/>
    </location>
</feature>
<dbReference type="AlphaFoldDB" id="A0A430M4K4"/>
<dbReference type="CDD" id="cd05380">
    <property type="entry name" value="CAP_euk"/>
    <property type="match status" value="1"/>
</dbReference>
<dbReference type="InterPro" id="IPR018244">
    <property type="entry name" value="Allrgn_V5/Tpx1_CS"/>
</dbReference>
<evidence type="ECO:0000256" key="2">
    <source>
        <dbReference type="SAM" id="SignalP"/>
    </source>
</evidence>
<dbReference type="GO" id="GO:0005576">
    <property type="term" value="C:extracellular region"/>
    <property type="evidence" value="ECO:0007669"/>
    <property type="project" value="InterPro"/>
</dbReference>
<feature type="region of interest" description="Disordered" evidence="1">
    <location>
        <begin position="68"/>
        <end position="153"/>
    </location>
</feature>
<dbReference type="PROSITE" id="PS01009">
    <property type="entry name" value="CRISP_1"/>
    <property type="match status" value="1"/>
</dbReference>
<gene>
    <name evidence="4" type="ORF">BHE90_002598</name>
</gene>
<dbReference type="PANTHER" id="PTHR10334">
    <property type="entry name" value="CYSTEINE-RICH SECRETORY PROTEIN-RELATED"/>
    <property type="match status" value="1"/>
</dbReference>
<feature type="domain" description="SCP" evidence="3">
    <location>
        <begin position="159"/>
        <end position="310"/>
    </location>
</feature>
<dbReference type="SUPFAM" id="SSF55797">
    <property type="entry name" value="PR-1-like"/>
    <property type="match status" value="1"/>
</dbReference>
<evidence type="ECO:0000313" key="4">
    <source>
        <dbReference type="EMBL" id="RTE82831.1"/>
    </source>
</evidence>
<protein>
    <recommendedName>
        <fullName evidence="3">SCP domain-containing protein</fullName>
    </recommendedName>
</protein>
<sequence length="327" mass="35466">MKASMFLVGASAILASASPIRAPLEKRLVKRALTTEWVYEFVTVTVTEGDAPEKPAPTAVVFLEEPEAPAPEPTTVVEKPVTRQTKQQPTTKTVAPAPKPTYVEPEPEPTSEEPSVVVVTTKQEPTTEAEAEAEPVATETATEESGSSSGSYDLSLEGDYKSIMLNYHNIHRANHSAPDLVWDETLAGYAENTANGCVFEHDMTQGNGGYGQNLASWGATGDIDDMQKKSAAGGITNQWYNSEMGNWAYYGQENPPDGMDIQLYGHFTQVVWKDSTKVGCATVKCPAGSVLQYPSWYTVCNYNPQGNFGGRYGDNVLQPKGEKRVTV</sequence>
<evidence type="ECO:0000259" key="3">
    <source>
        <dbReference type="SMART" id="SM00198"/>
    </source>
</evidence>
<dbReference type="Proteomes" id="UP000287124">
    <property type="component" value="Unassembled WGS sequence"/>
</dbReference>
<feature type="compositionally biased region" description="Low complexity" evidence="1">
    <location>
        <begin position="73"/>
        <end position="104"/>
    </location>
</feature>
<dbReference type="SMART" id="SM00198">
    <property type="entry name" value="SCP"/>
    <property type="match status" value="1"/>
</dbReference>
<dbReference type="InterPro" id="IPR001283">
    <property type="entry name" value="CRISP-related"/>
</dbReference>
<dbReference type="EMBL" id="MIKF01000022">
    <property type="protein sequence ID" value="RTE82831.1"/>
    <property type="molecule type" value="Genomic_DNA"/>
</dbReference>
<feature type="signal peptide" evidence="2">
    <location>
        <begin position="1"/>
        <end position="17"/>
    </location>
</feature>
<dbReference type="InterPro" id="IPR014044">
    <property type="entry name" value="CAP_dom"/>
</dbReference>
<evidence type="ECO:0000256" key="1">
    <source>
        <dbReference type="SAM" id="MobiDB-lite"/>
    </source>
</evidence>
<keyword evidence="2" id="KW-0732">Signal</keyword>
<accession>A0A430M4K4</accession>
<organism evidence="4 5">
    <name type="scientific">Fusarium euwallaceae</name>
    <dbReference type="NCBI Taxonomy" id="1147111"/>
    <lineage>
        <taxon>Eukaryota</taxon>
        <taxon>Fungi</taxon>
        <taxon>Dikarya</taxon>
        <taxon>Ascomycota</taxon>
        <taxon>Pezizomycotina</taxon>
        <taxon>Sordariomycetes</taxon>
        <taxon>Hypocreomycetidae</taxon>
        <taxon>Hypocreales</taxon>
        <taxon>Nectriaceae</taxon>
        <taxon>Fusarium</taxon>
        <taxon>Fusarium solani species complex</taxon>
    </lineage>
</organism>